<dbReference type="GO" id="GO:0008395">
    <property type="term" value="F:steroid hydroxylase activity"/>
    <property type="evidence" value="ECO:0007669"/>
    <property type="project" value="TreeGrafter"/>
</dbReference>
<dbReference type="Pfam" id="PF00067">
    <property type="entry name" value="p450"/>
    <property type="match status" value="1"/>
</dbReference>
<keyword evidence="8 10" id="KW-0408">Iron</keyword>
<evidence type="ECO:0000256" key="3">
    <source>
        <dbReference type="ARBA" id="ARBA00010617"/>
    </source>
</evidence>
<name>A0AAV3YPS7_9GAST</name>
<evidence type="ECO:0000313" key="14">
    <source>
        <dbReference type="Proteomes" id="UP000735302"/>
    </source>
</evidence>
<comment type="caution">
    <text evidence="13">The sequence shown here is derived from an EMBL/GenBank/DDBJ whole genome shotgun (WGS) entry which is preliminary data.</text>
</comment>
<comment type="function">
    <text evidence="9">Cytochromes P450 are a group of heme-thiolate monooxygenases. They oxidize a variety of structurally unrelated compounds, including steroids, fatty acids, and xenobiotics.</text>
</comment>
<comment type="subcellular location">
    <subcellularLocation>
        <location evidence="2">Endoplasmic reticulum membrane</location>
        <topology evidence="2">Peripheral membrane protein</topology>
    </subcellularLocation>
    <subcellularLocation>
        <location evidence="1">Microsome membrane</location>
        <topology evidence="1">Peripheral membrane protein</topology>
    </subcellularLocation>
</comment>
<dbReference type="PRINTS" id="PR00463">
    <property type="entry name" value="EP450I"/>
</dbReference>
<keyword evidence="4 10" id="KW-0349">Heme</keyword>
<gene>
    <name evidence="13" type="ORF">PoB_001084800</name>
</gene>
<dbReference type="EMBL" id="BLXT01001295">
    <property type="protein sequence ID" value="GFN84342.1"/>
    <property type="molecule type" value="Genomic_DNA"/>
</dbReference>
<protein>
    <submittedName>
        <fullName evidence="13">Cytochrome p450</fullName>
    </submittedName>
</protein>
<dbReference type="SUPFAM" id="SSF48264">
    <property type="entry name" value="Cytochrome P450"/>
    <property type="match status" value="1"/>
</dbReference>
<evidence type="ECO:0000256" key="10">
    <source>
        <dbReference type="PIRSR" id="PIRSR602401-1"/>
    </source>
</evidence>
<keyword evidence="6" id="KW-0492">Microsome</keyword>
<proteinExistence type="inferred from homology"/>
<keyword evidence="14" id="KW-1185">Reference proteome</keyword>
<keyword evidence="11" id="KW-0503">Monooxygenase</keyword>
<evidence type="ECO:0000256" key="2">
    <source>
        <dbReference type="ARBA" id="ARBA00004406"/>
    </source>
</evidence>
<organism evidence="13 14">
    <name type="scientific">Plakobranchus ocellatus</name>
    <dbReference type="NCBI Taxonomy" id="259542"/>
    <lineage>
        <taxon>Eukaryota</taxon>
        <taxon>Metazoa</taxon>
        <taxon>Spiralia</taxon>
        <taxon>Lophotrochozoa</taxon>
        <taxon>Mollusca</taxon>
        <taxon>Gastropoda</taxon>
        <taxon>Heterobranchia</taxon>
        <taxon>Euthyneura</taxon>
        <taxon>Panpulmonata</taxon>
        <taxon>Sacoglossa</taxon>
        <taxon>Placobranchoidea</taxon>
        <taxon>Plakobranchidae</taxon>
        <taxon>Plakobranchus</taxon>
    </lineage>
</organism>
<evidence type="ECO:0000256" key="6">
    <source>
        <dbReference type="ARBA" id="ARBA00022848"/>
    </source>
</evidence>
<evidence type="ECO:0000256" key="5">
    <source>
        <dbReference type="ARBA" id="ARBA00022723"/>
    </source>
</evidence>
<feature type="region of interest" description="Disordered" evidence="12">
    <location>
        <begin position="1"/>
        <end position="33"/>
    </location>
</feature>
<feature type="binding site" description="axial binding residue" evidence="10">
    <location>
        <position position="480"/>
    </location>
    <ligand>
        <name>heme</name>
        <dbReference type="ChEBI" id="CHEBI:30413"/>
    </ligand>
    <ligandPart>
        <name>Fe</name>
        <dbReference type="ChEBI" id="CHEBI:18248"/>
    </ligandPart>
</feature>
<accession>A0AAV3YPS7</accession>
<comment type="similarity">
    <text evidence="3 11">Belongs to the cytochrome P450 family.</text>
</comment>
<dbReference type="GO" id="GO:0005789">
    <property type="term" value="C:endoplasmic reticulum membrane"/>
    <property type="evidence" value="ECO:0007669"/>
    <property type="project" value="UniProtKB-SubCell"/>
</dbReference>
<dbReference type="CDD" id="cd11055">
    <property type="entry name" value="CYP3A-like"/>
    <property type="match status" value="1"/>
</dbReference>
<evidence type="ECO:0000256" key="4">
    <source>
        <dbReference type="ARBA" id="ARBA00022617"/>
    </source>
</evidence>
<keyword evidence="7 11" id="KW-0560">Oxidoreductase</keyword>
<sequence>MKKIEYSQSTTRYLRLSGPPSGQGAGGGARTRDRRVHADLRADSLVTVPPTYGIQTHKFWKKVGVHGPSPVPFFGNIPELFDPAVGFRAAARRWQELYGRVFGIYFFRKPVLVVTDPEVIKQILIKDFNVFVDRFFVGEGKLQNPLLRLTVFFAQGSTWRRLRKMMTPSFSGAKLRFLTSRVNKMARQLGDYLHNAAVEGRPLEAKWVFGAYILDISAAMTFGLDLDSLNNLEGPFTQHAKSLVTIDRPIQIKLTLAGIFPALLPILQFFNIGYFKYSDVCFFRDNLKALVRERVKQGESRDDFLQLFLEAEFKATKEDGSYDCCSKLSEDEIVAQALLFIIAGYDGSSGALQYLYYQLAKHQDVQTKILQEILEEVGEDQEPTYENCQNLSYTEAAIEETLRMYPPVLLLLRNCTKDTTLGEISVASGTGVIIPAYNVGRDPELFPNPDEFQPERFLGKSRLTVNPASFLPFGLGPRQCIGLRFAMLQIKVALVYTLRSVAVVSATPEVLETEDFTGVLTPKVPINLFLAPRDLERY</sequence>
<feature type="compositionally biased region" description="Polar residues" evidence="12">
    <location>
        <begin position="1"/>
        <end position="12"/>
    </location>
</feature>
<evidence type="ECO:0000313" key="13">
    <source>
        <dbReference type="EMBL" id="GFN84342.1"/>
    </source>
</evidence>
<dbReference type="AlphaFoldDB" id="A0AAV3YPS7"/>
<dbReference type="PRINTS" id="PR00385">
    <property type="entry name" value="P450"/>
</dbReference>
<dbReference type="GO" id="GO:0005506">
    <property type="term" value="F:iron ion binding"/>
    <property type="evidence" value="ECO:0007669"/>
    <property type="project" value="InterPro"/>
</dbReference>
<evidence type="ECO:0000256" key="1">
    <source>
        <dbReference type="ARBA" id="ARBA00004174"/>
    </source>
</evidence>
<evidence type="ECO:0000256" key="8">
    <source>
        <dbReference type="ARBA" id="ARBA00023004"/>
    </source>
</evidence>
<dbReference type="PANTHER" id="PTHR24302:SF15">
    <property type="entry name" value="FATTY-ACID PEROXYGENASE"/>
    <property type="match status" value="1"/>
</dbReference>
<dbReference type="PANTHER" id="PTHR24302">
    <property type="entry name" value="CYTOCHROME P450 FAMILY 3"/>
    <property type="match status" value="1"/>
</dbReference>
<dbReference type="Proteomes" id="UP000735302">
    <property type="component" value="Unassembled WGS sequence"/>
</dbReference>
<evidence type="ECO:0000256" key="7">
    <source>
        <dbReference type="ARBA" id="ARBA00023002"/>
    </source>
</evidence>
<dbReference type="InterPro" id="IPR017972">
    <property type="entry name" value="Cyt_P450_CS"/>
</dbReference>
<dbReference type="GO" id="GO:0020037">
    <property type="term" value="F:heme binding"/>
    <property type="evidence" value="ECO:0007669"/>
    <property type="project" value="InterPro"/>
</dbReference>
<dbReference type="InterPro" id="IPR036396">
    <property type="entry name" value="Cyt_P450_sf"/>
</dbReference>
<dbReference type="InterPro" id="IPR001128">
    <property type="entry name" value="Cyt_P450"/>
</dbReference>
<evidence type="ECO:0000256" key="11">
    <source>
        <dbReference type="RuleBase" id="RU000461"/>
    </source>
</evidence>
<dbReference type="GO" id="GO:0016705">
    <property type="term" value="F:oxidoreductase activity, acting on paired donors, with incorporation or reduction of molecular oxygen"/>
    <property type="evidence" value="ECO:0007669"/>
    <property type="project" value="InterPro"/>
</dbReference>
<dbReference type="InterPro" id="IPR002401">
    <property type="entry name" value="Cyt_P450_E_grp-I"/>
</dbReference>
<reference evidence="13 14" key="1">
    <citation type="journal article" date="2021" name="Elife">
        <title>Chloroplast acquisition without the gene transfer in kleptoplastic sea slugs, Plakobranchus ocellatus.</title>
        <authorList>
            <person name="Maeda T."/>
            <person name="Takahashi S."/>
            <person name="Yoshida T."/>
            <person name="Shimamura S."/>
            <person name="Takaki Y."/>
            <person name="Nagai Y."/>
            <person name="Toyoda A."/>
            <person name="Suzuki Y."/>
            <person name="Arimoto A."/>
            <person name="Ishii H."/>
            <person name="Satoh N."/>
            <person name="Nishiyama T."/>
            <person name="Hasebe M."/>
            <person name="Maruyama T."/>
            <person name="Minagawa J."/>
            <person name="Obokata J."/>
            <person name="Shigenobu S."/>
        </authorList>
    </citation>
    <scope>NUCLEOTIDE SEQUENCE [LARGE SCALE GENOMIC DNA]</scope>
</reference>
<evidence type="ECO:0000256" key="12">
    <source>
        <dbReference type="SAM" id="MobiDB-lite"/>
    </source>
</evidence>
<evidence type="ECO:0000256" key="9">
    <source>
        <dbReference type="ARBA" id="ARBA00043906"/>
    </source>
</evidence>
<keyword evidence="6" id="KW-0256">Endoplasmic reticulum</keyword>
<dbReference type="Gene3D" id="1.10.630.10">
    <property type="entry name" value="Cytochrome P450"/>
    <property type="match status" value="1"/>
</dbReference>
<dbReference type="InterPro" id="IPR050705">
    <property type="entry name" value="Cytochrome_P450_3A"/>
</dbReference>
<dbReference type="FunFam" id="1.10.630.10:FF:000042">
    <property type="entry name" value="Cytochrome P450"/>
    <property type="match status" value="1"/>
</dbReference>
<dbReference type="PROSITE" id="PS00086">
    <property type="entry name" value="CYTOCHROME_P450"/>
    <property type="match status" value="1"/>
</dbReference>
<keyword evidence="5 10" id="KW-0479">Metal-binding</keyword>
<comment type="cofactor">
    <cofactor evidence="10">
        <name>heme</name>
        <dbReference type="ChEBI" id="CHEBI:30413"/>
    </cofactor>
</comment>